<evidence type="ECO:0000256" key="1">
    <source>
        <dbReference type="SAM" id="SignalP"/>
    </source>
</evidence>
<dbReference type="Proteomes" id="UP000078003">
    <property type="component" value="Unassembled WGS sequence"/>
</dbReference>
<evidence type="ECO:0000313" key="3">
    <source>
        <dbReference type="Proteomes" id="UP000078003"/>
    </source>
</evidence>
<dbReference type="PROSITE" id="PS51257">
    <property type="entry name" value="PROKAR_LIPOPROTEIN"/>
    <property type="match status" value="1"/>
</dbReference>
<reference evidence="3" key="1">
    <citation type="submission" date="2016-05" db="EMBL/GenBank/DDBJ databases">
        <title>Draft genome of Corynebacterium afermentans subsp. afermentans LCDC 88199T.</title>
        <authorList>
            <person name="Bernier A.-M."/>
            <person name="Bernard K."/>
        </authorList>
    </citation>
    <scope>NUCLEOTIDE SEQUENCE [LARGE SCALE GENOMIC DNA]</scope>
    <source>
        <strain evidence="3">NML01-0328</strain>
    </source>
</reference>
<proteinExistence type="predicted"/>
<accession>A0A1A9RCX9</accession>
<feature type="chain" id="PRO_5008395736" description="Cytochrome C" evidence="1">
    <location>
        <begin position="21"/>
        <end position="198"/>
    </location>
</feature>
<gene>
    <name evidence="2" type="ORF">A7P85_09810</name>
</gene>
<dbReference type="EMBL" id="LXSF01000012">
    <property type="protein sequence ID" value="OAM15461.1"/>
    <property type="molecule type" value="Genomic_DNA"/>
</dbReference>
<dbReference type="AlphaFoldDB" id="A0A1A9RCX9"/>
<dbReference type="RefSeq" id="WP_064104766.1">
    <property type="nucleotide sequence ID" value="NZ_LXSF01000012.1"/>
</dbReference>
<protein>
    <recommendedName>
        <fullName evidence="4">Cytochrome C</fullName>
    </recommendedName>
</protein>
<evidence type="ECO:0008006" key="4">
    <source>
        <dbReference type="Google" id="ProtNLM"/>
    </source>
</evidence>
<keyword evidence="1" id="KW-0732">Signal</keyword>
<sequence>MNRSHTSLLLLALSGSLLLAGCNQQAETSVVAPSASEVAAASATAAASAAAQNPSQTLATEDGVISLTVNGRFEDKSAEAAQYVDGADSNKISLLQYDADQDIAITVSNFGAPKQPAEAYFTKLSESLKADQGLNDTAVDTPADQRMGYRFSHGQDDNVLNESCVAVYAKNLYTVCATSSTASLPELDALLKNLTVKQ</sequence>
<feature type="signal peptide" evidence="1">
    <location>
        <begin position="1"/>
        <end position="20"/>
    </location>
</feature>
<evidence type="ECO:0000313" key="2">
    <source>
        <dbReference type="EMBL" id="OAM15461.1"/>
    </source>
</evidence>
<comment type="caution">
    <text evidence="2">The sequence shown here is derived from an EMBL/GenBank/DDBJ whole genome shotgun (WGS) entry which is preliminary data.</text>
</comment>
<name>A0A1A9RCX9_EIKCO</name>
<organism evidence="2 3">
    <name type="scientific">Eikenella corrodens</name>
    <dbReference type="NCBI Taxonomy" id="539"/>
    <lineage>
        <taxon>Bacteria</taxon>
        <taxon>Pseudomonadati</taxon>
        <taxon>Pseudomonadota</taxon>
        <taxon>Betaproteobacteria</taxon>
        <taxon>Neisseriales</taxon>
        <taxon>Neisseriaceae</taxon>
        <taxon>Eikenella</taxon>
    </lineage>
</organism>